<dbReference type="AlphaFoldDB" id="A0A7C9HQT9"/>
<organism evidence="2 3">
    <name type="scientific">Deinococcus arboris</name>
    <dbReference type="NCBI Taxonomy" id="2682977"/>
    <lineage>
        <taxon>Bacteria</taxon>
        <taxon>Thermotogati</taxon>
        <taxon>Deinococcota</taxon>
        <taxon>Deinococci</taxon>
        <taxon>Deinococcales</taxon>
        <taxon>Deinococcaceae</taxon>
        <taxon>Deinococcus</taxon>
    </lineage>
</organism>
<keyword evidence="3" id="KW-1185">Reference proteome</keyword>
<reference evidence="2 3" key="1">
    <citation type="submission" date="2019-12" db="EMBL/GenBank/DDBJ databases">
        <title>Deinococcus sp. HMF7620 Genome sequencing and assembly.</title>
        <authorList>
            <person name="Kang H."/>
            <person name="Kim H."/>
            <person name="Joh K."/>
        </authorList>
    </citation>
    <scope>NUCLEOTIDE SEQUENCE [LARGE SCALE GENOMIC DNA]</scope>
    <source>
        <strain evidence="2 3">HMF7620</strain>
    </source>
</reference>
<dbReference type="RefSeq" id="WP_157458505.1">
    <property type="nucleotide sequence ID" value="NZ_WQLB01000006.1"/>
</dbReference>
<name>A0A7C9HQT9_9DEIO</name>
<protein>
    <submittedName>
        <fullName evidence="2">Uncharacterized protein</fullName>
    </submittedName>
</protein>
<accession>A0A7C9HQT9</accession>
<proteinExistence type="predicted"/>
<gene>
    <name evidence="2" type="ORF">GO986_06705</name>
</gene>
<feature type="region of interest" description="Disordered" evidence="1">
    <location>
        <begin position="135"/>
        <end position="156"/>
    </location>
</feature>
<evidence type="ECO:0000313" key="2">
    <source>
        <dbReference type="EMBL" id="MVN86452.1"/>
    </source>
</evidence>
<dbReference type="Proteomes" id="UP000483286">
    <property type="component" value="Unassembled WGS sequence"/>
</dbReference>
<comment type="caution">
    <text evidence="2">The sequence shown here is derived from an EMBL/GenBank/DDBJ whole genome shotgun (WGS) entry which is preliminary data.</text>
</comment>
<dbReference type="EMBL" id="WQLB01000006">
    <property type="protein sequence ID" value="MVN86452.1"/>
    <property type="molecule type" value="Genomic_DNA"/>
</dbReference>
<feature type="region of interest" description="Disordered" evidence="1">
    <location>
        <begin position="738"/>
        <end position="757"/>
    </location>
</feature>
<evidence type="ECO:0000256" key="1">
    <source>
        <dbReference type="SAM" id="MobiDB-lite"/>
    </source>
</evidence>
<sequence>MPDKNTIDVRSLQPLSLSVRPQIAIGLPMARMQYLMQVAGDEQAPHFVPAQAPVNDGVAAQATGGQWLYRPELRVAQRSMEPMGPEVRFLKDPAGHVRLQFELEEAPRPGLPAGAEPLAVKVESVALTWQEGGQARTRPLDGPTLVGTDDPQNPATPNFRLRVGVELTPEEVDPMYRALSQLGAGAAVTVNFSYGYWLDETIVVDDPPRRPPPIIRDHRIVADGVGSLGVRASLLRSAALIRPMQVRPEGPPTPPSPDPVALTAPLIHLTTVAHAPRLKLDGLIADVRFNPDLISGVLDRQRQRQTQSNFRQVTLTRTVPFFFDPALEHNRPVFSAVVGDASLGAAWQNIGFGLVRAASFPNTVYRLPDEIRLAYNPDLAAPHVIPALYRDAEDEIRVRVLLRAAPWYDPASLVKLRDTLRKTSGGAISFATVVMGGYEKAVLKLGGAFPDQVRALGGAQDIEIGLEGSFEIVVDLSLEFYRLLAQLLVGPIGLTGQVDVTLNMAAPGDPTPQPQVFHVPLRLNLADVASLPLTVTLPEGNTTDLLSPGQVVISSGAGVDTRVGGCAARLLQYDENSVTPLEVFAAQVDGTTFPLTLPATGGVTLNVKPTADLGGELWNAIQVELTGHELLTPAAQVLEHIHEVAPSGSISWRLQVECPLLTRTPLPDAYQTLYRVEVQIHSAGFADQQVVLSPAAAQATLNMNQTLRDIVGNAGGSVNRFQYRVRNIYFDHQGQWSEPKDGEGSNLFVFPNATTND</sequence>
<evidence type="ECO:0000313" key="3">
    <source>
        <dbReference type="Proteomes" id="UP000483286"/>
    </source>
</evidence>